<dbReference type="Pfam" id="PF00023">
    <property type="entry name" value="Ank"/>
    <property type="match status" value="1"/>
</dbReference>
<evidence type="ECO:0000256" key="1">
    <source>
        <dbReference type="ARBA" id="ARBA00022737"/>
    </source>
</evidence>
<comment type="caution">
    <text evidence="4">The sequence shown here is derived from an EMBL/GenBank/DDBJ whole genome shotgun (WGS) entry which is preliminary data.</text>
</comment>
<organism evidence="4 5">
    <name type="scientific">Patella caerulea</name>
    <name type="common">Rayed Mediterranean limpet</name>
    <dbReference type="NCBI Taxonomy" id="87958"/>
    <lineage>
        <taxon>Eukaryota</taxon>
        <taxon>Metazoa</taxon>
        <taxon>Spiralia</taxon>
        <taxon>Lophotrochozoa</taxon>
        <taxon>Mollusca</taxon>
        <taxon>Gastropoda</taxon>
        <taxon>Patellogastropoda</taxon>
        <taxon>Patelloidea</taxon>
        <taxon>Patellidae</taxon>
        <taxon>Patella</taxon>
    </lineage>
</organism>
<dbReference type="PANTHER" id="PTHR24126:SF14">
    <property type="entry name" value="ANK_REP_REGION DOMAIN-CONTAINING PROTEIN"/>
    <property type="match status" value="1"/>
</dbReference>
<name>A0AAN8J4P9_PATCE</name>
<accession>A0AAN8J4P9</accession>
<dbReference type="EMBL" id="JAZGQO010000015">
    <property type="protein sequence ID" value="KAK6169523.1"/>
    <property type="molecule type" value="Genomic_DNA"/>
</dbReference>
<feature type="repeat" description="ANK" evidence="3">
    <location>
        <begin position="174"/>
        <end position="210"/>
    </location>
</feature>
<feature type="repeat" description="ANK" evidence="3">
    <location>
        <begin position="348"/>
        <end position="380"/>
    </location>
</feature>
<evidence type="ECO:0000313" key="5">
    <source>
        <dbReference type="Proteomes" id="UP001347796"/>
    </source>
</evidence>
<dbReference type="SMART" id="SM00248">
    <property type="entry name" value="ANK"/>
    <property type="match status" value="8"/>
</dbReference>
<dbReference type="InterPro" id="IPR002110">
    <property type="entry name" value="Ankyrin_rpt"/>
</dbReference>
<dbReference type="AlphaFoldDB" id="A0AAN8J4P9"/>
<dbReference type="SUPFAM" id="SSF48403">
    <property type="entry name" value="Ankyrin repeat"/>
    <property type="match status" value="1"/>
</dbReference>
<keyword evidence="2 3" id="KW-0040">ANK repeat</keyword>
<keyword evidence="5" id="KW-1185">Reference proteome</keyword>
<reference evidence="4 5" key="1">
    <citation type="submission" date="2024-01" db="EMBL/GenBank/DDBJ databases">
        <title>The genome of the rayed Mediterranean limpet Patella caerulea (Linnaeus, 1758).</title>
        <authorList>
            <person name="Anh-Thu Weber A."/>
            <person name="Halstead-Nussloch G."/>
        </authorList>
    </citation>
    <scope>NUCLEOTIDE SEQUENCE [LARGE SCALE GENOMIC DNA]</scope>
    <source>
        <strain evidence="4">AATW-2023a</strain>
        <tissue evidence="4">Whole specimen</tissue>
    </source>
</reference>
<dbReference type="Proteomes" id="UP001347796">
    <property type="component" value="Unassembled WGS sequence"/>
</dbReference>
<keyword evidence="1" id="KW-0677">Repeat</keyword>
<dbReference type="PROSITE" id="PS50297">
    <property type="entry name" value="ANK_REP_REGION"/>
    <property type="match status" value="2"/>
</dbReference>
<proteinExistence type="predicted"/>
<evidence type="ECO:0008006" key="6">
    <source>
        <dbReference type="Google" id="ProtNLM"/>
    </source>
</evidence>
<feature type="repeat" description="ANK" evidence="3">
    <location>
        <begin position="211"/>
        <end position="243"/>
    </location>
</feature>
<dbReference type="PROSITE" id="PS50088">
    <property type="entry name" value="ANK_REPEAT"/>
    <property type="match status" value="3"/>
</dbReference>
<evidence type="ECO:0000256" key="3">
    <source>
        <dbReference type="PROSITE-ProRule" id="PRU00023"/>
    </source>
</evidence>
<evidence type="ECO:0000313" key="4">
    <source>
        <dbReference type="EMBL" id="KAK6169523.1"/>
    </source>
</evidence>
<dbReference type="Gene3D" id="1.25.40.20">
    <property type="entry name" value="Ankyrin repeat-containing domain"/>
    <property type="match status" value="2"/>
</dbReference>
<gene>
    <name evidence="4" type="ORF">SNE40_020563</name>
</gene>
<protein>
    <recommendedName>
        <fullName evidence="6">Ankyrin repeat protein</fullName>
    </recommendedName>
</protein>
<evidence type="ECO:0000256" key="2">
    <source>
        <dbReference type="ARBA" id="ARBA00023043"/>
    </source>
</evidence>
<dbReference type="PANTHER" id="PTHR24126">
    <property type="entry name" value="ANKYRIN REPEAT, PH AND SEC7 DOMAIN CONTAINING PROTEIN SECG-RELATED"/>
    <property type="match status" value="1"/>
</dbReference>
<dbReference type="Pfam" id="PF12796">
    <property type="entry name" value="Ank_2"/>
    <property type="match status" value="2"/>
</dbReference>
<sequence>MIRYRTEKFIKQLKEAVNKTDTVAGERIIREYKELGDECVIPHWIWVELCTSALKNRCLPMVKLLLPPESEANNFVDGYTNTQLMKAAITSAFMEGVQFLHSKGIPLRFALTKCVPNNNDEVFRYLRDITDLDKNPNKDETLLMLYCHSLHIESLKVLLNTEARNTIYQQTKERQYSALHYCVDNRATWEVYDCVRLLVESGADVNLQDINGKTPIQLAAERGMVTTVIYLAERGANLDLENKQGNLLHSLADSKIRSDSYDECVQLLVTKGMDINKLNQLNETPLYLAIRKRNEEMVKALIKSHCGVNIKVGNNMASVLMTSIRSYQTTIAEILIETGCDVNIPDKNGVTPLMECIKADNLVLLKQLIDRGASVNAKDNEGTFVFDYLFRPYHNMNYLATSEDIVKMMIDAGADVHKCNNLLCRAFFHPKYCKK</sequence>
<dbReference type="InterPro" id="IPR036770">
    <property type="entry name" value="Ankyrin_rpt-contain_sf"/>
</dbReference>